<accession>A0ABW2JFJ1</accession>
<organism evidence="6 7">
    <name type="scientific">Streptomyces monticola</name>
    <dbReference type="NCBI Taxonomy" id="2666263"/>
    <lineage>
        <taxon>Bacteria</taxon>
        <taxon>Bacillati</taxon>
        <taxon>Actinomycetota</taxon>
        <taxon>Actinomycetes</taxon>
        <taxon>Kitasatosporales</taxon>
        <taxon>Streptomycetaceae</taxon>
        <taxon>Streptomyces</taxon>
    </lineage>
</organism>
<proteinExistence type="predicted"/>
<name>A0ABW2JFJ1_9ACTN</name>
<dbReference type="EMBL" id="JBHTCF010000004">
    <property type="protein sequence ID" value="MFC7304826.1"/>
    <property type="molecule type" value="Genomic_DNA"/>
</dbReference>
<comment type="subcellular location">
    <subcellularLocation>
        <location evidence="1">Membrane</location>
        <topology evidence="1">Multi-pass membrane protein</topology>
    </subcellularLocation>
</comment>
<keyword evidence="7" id="KW-1185">Reference proteome</keyword>
<feature type="transmembrane region" description="Helical" evidence="5">
    <location>
        <begin position="181"/>
        <end position="202"/>
    </location>
</feature>
<dbReference type="InterPro" id="IPR000537">
    <property type="entry name" value="UbiA_prenyltransferase"/>
</dbReference>
<keyword evidence="4 5" id="KW-0472">Membrane</keyword>
<dbReference type="PANTHER" id="PTHR42723:SF1">
    <property type="entry name" value="CHLOROPHYLL SYNTHASE, CHLOROPLASTIC"/>
    <property type="match status" value="1"/>
</dbReference>
<comment type="caution">
    <text evidence="6">The sequence shown here is derived from an EMBL/GenBank/DDBJ whole genome shotgun (WGS) entry which is preliminary data.</text>
</comment>
<evidence type="ECO:0000256" key="2">
    <source>
        <dbReference type="ARBA" id="ARBA00022692"/>
    </source>
</evidence>
<feature type="transmembrane region" description="Helical" evidence="5">
    <location>
        <begin position="254"/>
        <end position="274"/>
    </location>
</feature>
<reference evidence="7" key="1">
    <citation type="journal article" date="2019" name="Int. J. Syst. Evol. Microbiol.">
        <title>The Global Catalogue of Microorganisms (GCM) 10K type strain sequencing project: providing services to taxonomists for standard genome sequencing and annotation.</title>
        <authorList>
            <consortium name="The Broad Institute Genomics Platform"/>
            <consortium name="The Broad Institute Genome Sequencing Center for Infectious Disease"/>
            <person name="Wu L."/>
            <person name="Ma J."/>
        </authorList>
    </citation>
    <scope>NUCLEOTIDE SEQUENCE [LARGE SCALE GENOMIC DNA]</scope>
    <source>
        <strain evidence="7">SYNS20</strain>
    </source>
</reference>
<feature type="transmembrane region" description="Helical" evidence="5">
    <location>
        <begin position="154"/>
        <end position="175"/>
    </location>
</feature>
<gene>
    <name evidence="6" type="ORF">ACFQVC_11415</name>
</gene>
<evidence type="ECO:0000256" key="5">
    <source>
        <dbReference type="SAM" id="Phobius"/>
    </source>
</evidence>
<evidence type="ECO:0000256" key="3">
    <source>
        <dbReference type="ARBA" id="ARBA00022989"/>
    </source>
</evidence>
<keyword evidence="2 5" id="KW-0812">Transmembrane</keyword>
<protein>
    <submittedName>
        <fullName evidence="6">UbiA family prenyltransferase</fullName>
    </submittedName>
</protein>
<evidence type="ECO:0000256" key="4">
    <source>
        <dbReference type="ARBA" id="ARBA00023136"/>
    </source>
</evidence>
<dbReference type="Gene3D" id="1.10.357.140">
    <property type="entry name" value="UbiA prenyltransferase"/>
    <property type="match status" value="1"/>
</dbReference>
<dbReference type="RefSeq" id="WP_381829696.1">
    <property type="nucleotide sequence ID" value="NZ_JBHTCF010000004.1"/>
</dbReference>
<keyword evidence="3 5" id="KW-1133">Transmembrane helix</keyword>
<feature type="transmembrane region" description="Helical" evidence="5">
    <location>
        <begin position="37"/>
        <end position="57"/>
    </location>
</feature>
<dbReference type="Proteomes" id="UP001596523">
    <property type="component" value="Unassembled WGS sequence"/>
</dbReference>
<dbReference type="Pfam" id="PF01040">
    <property type="entry name" value="UbiA"/>
    <property type="match status" value="1"/>
</dbReference>
<feature type="transmembrane region" description="Helical" evidence="5">
    <location>
        <begin position="63"/>
        <end position="82"/>
    </location>
</feature>
<dbReference type="InterPro" id="IPR044878">
    <property type="entry name" value="UbiA_sf"/>
</dbReference>
<dbReference type="PANTHER" id="PTHR42723">
    <property type="entry name" value="CHLOROPHYLL SYNTHASE"/>
    <property type="match status" value="1"/>
</dbReference>
<evidence type="ECO:0000256" key="1">
    <source>
        <dbReference type="ARBA" id="ARBA00004141"/>
    </source>
</evidence>
<evidence type="ECO:0000313" key="6">
    <source>
        <dbReference type="EMBL" id="MFC7304826.1"/>
    </source>
</evidence>
<dbReference type="InterPro" id="IPR050475">
    <property type="entry name" value="Prenyltransferase_related"/>
</dbReference>
<sequence length="309" mass="32139">MSDIRTAERFAPYQLPLPLRSLALCLQEARPSVQVIFLLRFAAAYLLAAGVSAGSLAALPLPAFAWLCATFYVYLVNGVHDAPEDRVNGSGRPIGRGALPPRTARRVARAAALLAVAAAVFCPQPVLFTALVVVHLAAGHLYSAPPFALKRNSLGAIAVVLVLGGATFAAAWVSAGAAGRGVHVAVIGAALTLWMGLVGALVKDLSDRRGDTEAGRRTAVIVWGERRTRAVCAVNPVLLGALFVAAALALAPELLAAACVMLAGGIATAALTLTTHSAEPRHRSRLPYRAFMLTQYGVCVTQLGQVLAV</sequence>
<evidence type="ECO:0000313" key="7">
    <source>
        <dbReference type="Proteomes" id="UP001596523"/>
    </source>
</evidence>